<dbReference type="InterPro" id="IPR047767">
    <property type="entry name" value="PSP1-like"/>
</dbReference>
<evidence type="ECO:0000259" key="2">
    <source>
        <dbReference type="PROSITE" id="PS51411"/>
    </source>
</evidence>
<dbReference type="InterPro" id="IPR007557">
    <property type="entry name" value="PSP1_C"/>
</dbReference>
<feature type="domain" description="PSP1 C-terminal" evidence="2">
    <location>
        <begin position="1162"/>
        <end position="1255"/>
    </location>
</feature>
<feature type="compositionally biased region" description="Basic and acidic residues" evidence="1">
    <location>
        <begin position="709"/>
        <end position="721"/>
    </location>
</feature>
<feature type="region of interest" description="Disordered" evidence="1">
    <location>
        <begin position="1"/>
        <end position="30"/>
    </location>
</feature>
<dbReference type="AlphaFoldDB" id="A0A0N1I1B2"/>
<feature type="compositionally biased region" description="Polar residues" evidence="1">
    <location>
        <begin position="722"/>
        <end position="753"/>
    </location>
</feature>
<dbReference type="OrthoDB" id="266130at2759"/>
<dbReference type="Pfam" id="PF04468">
    <property type="entry name" value="PSP1"/>
    <property type="match status" value="1"/>
</dbReference>
<dbReference type="GO" id="GO:0005737">
    <property type="term" value="C:cytoplasm"/>
    <property type="evidence" value="ECO:0007669"/>
    <property type="project" value="TreeGrafter"/>
</dbReference>
<organism evidence="3 4">
    <name type="scientific">Leptomonas seymouri</name>
    <dbReference type="NCBI Taxonomy" id="5684"/>
    <lineage>
        <taxon>Eukaryota</taxon>
        <taxon>Discoba</taxon>
        <taxon>Euglenozoa</taxon>
        <taxon>Kinetoplastea</taxon>
        <taxon>Metakinetoplastina</taxon>
        <taxon>Trypanosomatida</taxon>
        <taxon>Trypanosomatidae</taxon>
        <taxon>Leishmaniinae</taxon>
        <taxon>Leptomonas</taxon>
    </lineage>
</organism>
<feature type="region of interest" description="Disordered" evidence="1">
    <location>
        <begin position="525"/>
        <end position="596"/>
    </location>
</feature>
<feature type="region of interest" description="Disordered" evidence="1">
    <location>
        <begin position="1055"/>
        <end position="1084"/>
    </location>
</feature>
<feature type="region of interest" description="Disordered" evidence="1">
    <location>
        <begin position="655"/>
        <end position="767"/>
    </location>
</feature>
<feature type="compositionally biased region" description="Low complexity" evidence="1">
    <location>
        <begin position="541"/>
        <end position="552"/>
    </location>
</feature>
<dbReference type="PANTHER" id="PTHR43830">
    <property type="entry name" value="PROTEIN PSP1"/>
    <property type="match status" value="1"/>
</dbReference>
<feature type="compositionally biased region" description="Polar residues" evidence="1">
    <location>
        <begin position="907"/>
        <end position="916"/>
    </location>
</feature>
<comment type="caution">
    <text evidence="3">The sequence shown here is derived from an EMBL/GenBank/DDBJ whole genome shotgun (WGS) entry which is preliminary data.</text>
</comment>
<dbReference type="VEuPathDB" id="TriTrypDB:Lsey_0445_0030"/>
<dbReference type="Proteomes" id="UP000038009">
    <property type="component" value="Unassembled WGS sequence"/>
</dbReference>
<protein>
    <recommendedName>
        <fullName evidence="2">PSP1 C-terminal domain-containing protein</fullName>
    </recommendedName>
</protein>
<evidence type="ECO:0000256" key="1">
    <source>
        <dbReference type="SAM" id="MobiDB-lite"/>
    </source>
</evidence>
<feature type="region of interest" description="Disordered" evidence="1">
    <location>
        <begin position="817"/>
        <end position="952"/>
    </location>
</feature>
<reference evidence="3 4" key="1">
    <citation type="journal article" date="2015" name="PLoS Pathog.">
        <title>Leptomonas seymouri: Adaptations to the Dixenous Life Cycle Analyzed by Genome Sequencing, Transcriptome Profiling and Co-infection with Leishmania donovani.</title>
        <authorList>
            <person name="Kraeva N."/>
            <person name="Butenko A."/>
            <person name="Hlavacova J."/>
            <person name="Kostygov A."/>
            <person name="Myskova J."/>
            <person name="Grybchuk D."/>
            <person name="Lestinova T."/>
            <person name="Votypka J."/>
            <person name="Volf P."/>
            <person name="Opperdoes F."/>
            <person name="Flegontov P."/>
            <person name="Lukes J."/>
            <person name="Yurchenko V."/>
        </authorList>
    </citation>
    <scope>NUCLEOTIDE SEQUENCE [LARGE SCALE GENOMIC DNA]</scope>
    <source>
        <strain evidence="3 4">ATCC 30220</strain>
    </source>
</reference>
<dbReference type="OMA" id="HIFHCRI"/>
<evidence type="ECO:0000313" key="3">
    <source>
        <dbReference type="EMBL" id="KPI83072.1"/>
    </source>
</evidence>
<feature type="compositionally biased region" description="Low complexity" evidence="1">
    <location>
        <begin position="817"/>
        <end position="837"/>
    </location>
</feature>
<dbReference type="EMBL" id="LJSK01000445">
    <property type="protein sequence ID" value="KPI83072.1"/>
    <property type="molecule type" value="Genomic_DNA"/>
</dbReference>
<proteinExistence type="predicted"/>
<dbReference type="PROSITE" id="PS51411">
    <property type="entry name" value="PSP1_C"/>
    <property type="match status" value="1"/>
</dbReference>
<feature type="compositionally biased region" description="Low complexity" evidence="1">
    <location>
        <begin position="690"/>
        <end position="701"/>
    </location>
</feature>
<name>A0A0N1I1B2_LEPSE</name>
<feature type="compositionally biased region" description="Basic and acidic residues" evidence="1">
    <location>
        <begin position="565"/>
        <end position="577"/>
    </location>
</feature>
<keyword evidence="4" id="KW-1185">Reference proteome</keyword>
<feature type="compositionally biased region" description="Low complexity" evidence="1">
    <location>
        <begin position="892"/>
        <end position="906"/>
    </location>
</feature>
<dbReference type="PANTHER" id="PTHR43830:SF18">
    <property type="entry name" value="PSP1 C-TERMINAL DOMAIN-CONTAINING PROTEIN"/>
    <property type="match status" value="1"/>
</dbReference>
<evidence type="ECO:0000313" key="4">
    <source>
        <dbReference type="Proteomes" id="UP000038009"/>
    </source>
</evidence>
<feature type="compositionally biased region" description="Low complexity" evidence="1">
    <location>
        <begin position="922"/>
        <end position="935"/>
    </location>
</feature>
<gene>
    <name evidence="3" type="ORF">ABL78_7906</name>
</gene>
<accession>A0A0N1I1B2</accession>
<feature type="compositionally biased region" description="Polar residues" evidence="1">
    <location>
        <begin position="1072"/>
        <end position="1084"/>
    </location>
</feature>
<sequence length="1258" mass="132698">MPYLASAPYADAAGSSKMPPAAATTVGKQYTPGHSTYPLVNVSERQINNGSDATAASCTTPHHLSSSLRYSHAGGCCGCHASHGSSTSFFNYNNNNNNNNNMCGLSTGARGTSHITSFPSNELQEYISMTSPASDFYYYTPQPFYLESPAPCAAAELYGGYSSHSAGCSANVAVPPVLGSHCYNADIATPSVGGSAAAGTNTPLLSNASVSGSRFPQWYLPRGLYGSSMAAVTGAGAVSSPASAMYGNASVHGYVSPAPVCTSMPLNSIEEDALSCEENFIAAAGGAASPRRAQGLPVPPRLSPQYNSITVGPLTLPPSALGPERALQAAASVQSARYRYAATGPSAEASPASSPAIRPGRPSPFVPYDGRAYGLPICRGISCADAAVAISRSALVADANVNIRGNSQGLCSGVQRQAMLGSTGQRDPTSCAAPSAALQPATTLGSNGVCEQAEEDVPSKPPRDPPGVVIADAAGGASGSDAEVEMVYSAQEKALLVDAHTRLAKLHAKACEERQRSRSAPFLNYAPFTSLSSPPATPTRAGNENANAAGDASRGKRAQLPLAQRQKDIDPRQRLNESAHSAGGETDIQVSPIPHLPGCEDADTARLDDSLLDEMNLSQGHLAEVEADGDTRVVLERVLGVRGVRWRHDPYSRRLLVQPTGSSSAEDEEQRREGGRGERRMSSEKRLHTPPSSGSEPASPGTLPRSRQLHVDAKECKRLTPDESTLPGSESSTLTQPPASANVSQHTQASNDDSAAPPVTRPSARRLPIKKVCVRHFVSGKDGDRSASTGGAVGVLASVVSQLLSTRATVPVMATTTSAKDSTLSKKSSLSADSTLSVSGQGECVSTAAPLRAELPRKENASTGGSLLVPPPRSMQRRHRDANEGGAAFCGTASASTTDAAVSLSSQETAAANTSRMDNRTSGSSSSSSSGNDSGKCAPLTEPALKQGSTSSSLGLVTVSATSGEPLLVSWAWRTRSLQGLPDTAASVTPTHSSIAFDWGHTQVASTADIDTRLLVQLWRGLDTSGCFRDVLEARRRKLGAESNSSTRVVTRNLARRFGNRHGANGEEEGSGRSNRTQQQQSGMLTEAEVTHVYVLRHRHRSSCAVASHRYDYGTEVVVDGDMGVETGVVLLVMTKAEYYQLSPLERRLTNLAPELQQALAASIHRPITAEERQLKDEVQRPLENATLDFVRFLATQPQLFHCCRIECMNFLEVEFQADGQKLYVYYQTTAAVRFLELATYLNHIFHCRIWMKMAKAP</sequence>
<feature type="compositionally biased region" description="Basic and acidic residues" evidence="1">
    <location>
        <begin position="669"/>
        <end position="687"/>
    </location>
</feature>